<proteinExistence type="predicted"/>
<dbReference type="PANTHER" id="PTHR42943">
    <property type="entry name" value="GLUTATHIONE S-TRANSFERASE KAPPA"/>
    <property type="match status" value="1"/>
</dbReference>
<dbReference type="Proteomes" id="UP000481153">
    <property type="component" value="Unassembled WGS sequence"/>
</dbReference>
<organism evidence="2 3">
    <name type="scientific">Aphanomyces euteiches</name>
    <dbReference type="NCBI Taxonomy" id="100861"/>
    <lineage>
        <taxon>Eukaryota</taxon>
        <taxon>Sar</taxon>
        <taxon>Stramenopiles</taxon>
        <taxon>Oomycota</taxon>
        <taxon>Saprolegniomycetes</taxon>
        <taxon>Saprolegniales</taxon>
        <taxon>Verrucalvaceae</taxon>
        <taxon>Aphanomyces</taxon>
    </lineage>
</organism>
<dbReference type="AlphaFoldDB" id="A0A6G0XIU7"/>
<dbReference type="VEuPathDB" id="FungiDB:AeMF1_020216"/>
<reference evidence="2 3" key="1">
    <citation type="submission" date="2019-07" db="EMBL/GenBank/DDBJ databases">
        <title>Genomics analysis of Aphanomyces spp. identifies a new class of oomycete effector associated with host adaptation.</title>
        <authorList>
            <person name="Gaulin E."/>
        </authorList>
    </citation>
    <scope>NUCLEOTIDE SEQUENCE [LARGE SCALE GENOMIC DNA]</scope>
    <source>
        <strain evidence="2 3">ATCC 201684</strain>
    </source>
</reference>
<evidence type="ECO:0000313" key="2">
    <source>
        <dbReference type="EMBL" id="KAF0740031.1"/>
    </source>
</evidence>
<dbReference type="Pfam" id="PF01323">
    <property type="entry name" value="DSBA"/>
    <property type="match status" value="1"/>
</dbReference>
<gene>
    <name evidence="2" type="ORF">Ae201684_004473</name>
</gene>
<dbReference type="InterPro" id="IPR036249">
    <property type="entry name" value="Thioredoxin-like_sf"/>
</dbReference>
<accession>A0A6G0XIU7</accession>
<dbReference type="GO" id="GO:0005777">
    <property type="term" value="C:peroxisome"/>
    <property type="evidence" value="ECO:0007669"/>
    <property type="project" value="TreeGrafter"/>
</dbReference>
<sequence length="211" mass="24439">MKPSGRFYYDLVSPFCYFFIKTRAPLEKKMDLLPVPILLGGLFRVQGIKGPAEIDVKRDYTYAACVWKSKQRNVPFQFPKRHPFSSISPQRLLLQQNADWAMVDRAFDFVWAQGNDPEVQWEDFCEALHLPRSTPKPADKTVKEALIQNTSDAAARNVFGVPSVELNNRVFWGNDHVEWLMEYIDNPDMFRDPAYLKLLETENPLVKPSKL</sequence>
<evidence type="ECO:0000259" key="1">
    <source>
        <dbReference type="Pfam" id="PF01323"/>
    </source>
</evidence>
<dbReference type="Gene3D" id="3.40.30.10">
    <property type="entry name" value="Glutaredoxin"/>
    <property type="match status" value="1"/>
</dbReference>
<dbReference type="InterPro" id="IPR001853">
    <property type="entry name" value="DSBA-like_thioredoxin_dom"/>
</dbReference>
<dbReference type="GO" id="GO:0004602">
    <property type="term" value="F:glutathione peroxidase activity"/>
    <property type="evidence" value="ECO:0007669"/>
    <property type="project" value="TreeGrafter"/>
</dbReference>
<dbReference type="GO" id="GO:0006749">
    <property type="term" value="P:glutathione metabolic process"/>
    <property type="evidence" value="ECO:0007669"/>
    <property type="project" value="TreeGrafter"/>
</dbReference>
<name>A0A6G0XIU7_9STRA</name>
<feature type="domain" description="DSBA-like thioredoxin" evidence="1">
    <location>
        <begin position="7"/>
        <end position="184"/>
    </location>
</feature>
<dbReference type="SUPFAM" id="SSF52833">
    <property type="entry name" value="Thioredoxin-like"/>
    <property type="match status" value="1"/>
</dbReference>
<dbReference type="EMBL" id="VJMJ01000055">
    <property type="protein sequence ID" value="KAF0740031.1"/>
    <property type="molecule type" value="Genomic_DNA"/>
</dbReference>
<evidence type="ECO:0000313" key="3">
    <source>
        <dbReference type="Proteomes" id="UP000481153"/>
    </source>
</evidence>
<dbReference type="InterPro" id="IPR051924">
    <property type="entry name" value="GST_Kappa/NadH"/>
</dbReference>
<dbReference type="PANTHER" id="PTHR42943:SF2">
    <property type="entry name" value="GLUTATHIONE S-TRANSFERASE KAPPA 1"/>
    <property type="match status" value="1"/>
</dbReference>
<dbReference type="GO" id="GO:0005739">
    <property type="term" value="C:mitochondrion"/>
    <property type="evidence" value="ECO:0007669"/>
    <property type="project" value="TreeGrafter"/>
</dbReference>
<keyword evidence="3" id="KW-1185">Reference proteome</keyword>
<dbReference type="GO" id="GO:0004364">
    <property type="term" value="F:glutathione transferase activity"/>
    <property type="evidence" value="ECO:0007669"/>
    <property type="project" value="TreeGrafter"/>
</dbReference>
<protein>
    <recommendedName>
        <fullName evidence="1">DSBA-like thioredoxin domain-containing protein</fullName>
    </recommendedName>
</protein>
<comment type="caution">
    <text evidence="2">The sequence shown here is derived from an EMBL/GenBank/DDBJ whole genome shotgun (WGS) entry which is preliminary data.</text>
</comment>